<dbReference type="PANTHER" id="PTHR35340">
    <property type="entry name" value="PQQ ENZYME REPEAT PROTEIN-RELATED"/>
    <property type="match status" value="1"/>
</dbReference>
<evidence type="ECO:0008006" key="2">
    <source>
        <dbReference type="Google" id="ProtNLM"/>
    </source>
</evidence>
<name>A0A381Q9Z6_9ZZZZ</name>
<dbReference type="Pfam" id="PF14269">
    <property type="entry name" value="Arylsulfotran_2"/>
    <property type="match status" value="1"/>
</dbReference>
<organism evidence="1">
    <name type="scientific">marine metagenome</name>
    <dbReference type="NCBI Taxonomy" id="408172"/>
    <lineage>
        <taxon>unclassified sequences</taxon>
        <taxon>metagenomes</taxon>
        <taxon>ecological metagenomes</taxon>
    </lineage>
</organism>
<dbReference type="InterPro" id="IPR039535">
    <property type="entry name" value="ASST-like"/>
</dbReference>
<proteinExistence type="predicted"/>
<dbReference type="AlphaFoldDB" id="A0A381Q9Z6"/>
<accession>A0A381Q9Z6</accession>
<dbReference type="InterPro" id="IPR053143">
    <property type="entry name" value="Arylsulfate_ST"/>
</dbReference>
<evidence type="ECO:0000313" key="1">
    <source>
        <dbReference type="EMBL" id="SUZ75229.1"/>
    </source>
</evidence>
<sequence>MGWSLHHPHGLIYHAPQYCYRGYTLFANLRGYDANLIDMEGRICHRWHWPGGINYANLLPNGNLLFLSTAPEEKLPMTGIGGHAGGLVELDWDGNVVWEMVNPWVHHDFQRLGNGNTLALMWEELSSEITSQVKGGFTTPDDPAQMLGDVVREFTLSGEVVHEWKALEHLNFDEDVICPLEGRREWTHGNSINVTADGDYLVSFRQTSTVGIVAKESGKFTWKWGPGDVSHQHNPSFLDNGRILLFDNGSHRRAPSTNYSRIVEIDPADNGIAWDYRGEPAISFYSYQISGAERQPNGNTLICEGATGRFIEVTSGHQIVWEYINPLFADSGRLAGGSASGQANSVFRAHRFAPDDPALQGRDLDPAQYGNLNRILGTA</sequence>
<dbReference type="PANTHER" id="PTHR35340:SF5">
    <property type="entry name" value="ASST-DOMAIN-CONTAINING PROTEIN"/>
    <property type="match status" value="1"/>
</dbReference>
<dbReference type="SUPFAM" id="SSF63829">
    <property type="entry name" value="Calcium-dependent phosphotriesterase"/>
    <property type="match status" value="1"/>
</dbReference>
<dbReference type="EMBL" id="UINC01001238">
    <property type="protein sequence ID" value="SUZ75229.1"/>
    <property type="molecule type" value="Genomic_DNA"/>
</dbReference>
<protein>
    <recommendedName>
        <fullName evidence="2">Aryl sulfotransferase</fullName>
    </recommendedName>
</protein>
<gene>
    <name evidence="1" type="ORF">METZ01_LOCUS28083</name>
</gene>
<reference evidence="1" key="1">
    <citation type="submission" date="2018-05" db="EMBL/GenBank/DDBJ databases">
        <authorList>
            <person name="Lanie J.A."/>
            <person name="Ng W.-L."/>
            <person name="Kazmierczak K.M."/>
            <person name="Andrzejewski T.M."/>
            <person name="Davidsen T.M."/>
            <person name="Wayne K.J."/>
            <person name="Tettelin H."/>
            <person name="Glass J.I."/>
            <person name="Rusch D."/>
            <person name="Podicherti R."/>
            <person name="Tsui H.-C.T."/>
            <person name="Winkler M.E."/>
        </authorList>
    </citation>
    <scope>NUCLEOTIDE SEQUENCE</scope>
</reference>